<dbReference type="GO" id="GO:0006542">
    <property type="term" value="P:glutamine biosynthetic process"/>
    <property type="evidence" value="ECO:0007669"/>
    <property type="project" value="InterPro"/>
</dbReference>
<dbReference type="EMBL" id="PZQS01000006">
    <property type="protein sequence ID" value="PVD28509.1"/>
    <property type="molecule type" value="Genomic_DNA"/>
</dbReference>
<dbReference type="Pfam" id="PF00120">
    <property type="entry name" value="Gln-synt_C"/>
    <property type="match status" value="1"/>
</dbReference>
<dbReference type="Proteomes" id="UP000245119">
    <property type="component" value="Linkage Group LG6"/>
</dbReference>
<dbReference type="STRING" id="400727.A0A2T7P509"/>
<dbReference type="AlphaFoldDB" id="A0A2T7P509"/>
<feature type="domain" description="GS catalytic" evidence="8">
    <location>
        <begin position="117"/>
        <end position="446"/>
    </location>
</feature>
<evidence type="ECO:0000256" key="5">
    <source>
        <dbReference type="ARBA" id="ARBA00042675"/>
    </source>
</evidence>
<evidence type="ECO:0000256" key="4">
    <source>
        <dbReference type="ARBA" id="ARBA00039404"/>
    </source>
</evidence>
<dbReference type="SUPFAM" id="SSF54368">
    <property type="entry name" value="Glutamine synthetase, N-terminal domain"/>
    <property type="match status" value="1"/>
</dbReference>
<dbReference type="OrthoDB" id="77835at2759"/>
<dbReference type="SMART" id="SM01230">
    <property type="entry name" value="Gln-synt_C"/>
    <property type="match status" value="1"/>
</dbReference>
<dbReference type="SUPFAM" id="SSF55931">
    <property type="entry name" value="Glutamine synthetase/guanido kinase"/>
    <property type="match status" value="1"/>
</dbReference>
<dbReference type="PROSITE" id="PS51987">
    <property type="entry name" value="GS_CATALYTIC"/>
    <property type="match status" value="1"/>
</dbReference>
<comment type="caution">
    <text evidence="9">The sequence shown here is derived from an EMBL/GenBank/DDBJ whole genome shotgun (WGS) entry which is preliminary data.</text>
</comment>
<sequence length="446" mass="50227">MSAVADDTREIDVDSYDYVHLVIPDVNGLPRGQVIPRRFAWEKLSTGVDLYYGALMYGPNSETTRKIKEFKTLENMKWKPDLSTLIATPWCDSKSHRTASVLCDLLTRDGTPDGLSTRGIVQQLLWKLRDKFGLTLKVAFEFEFIVMKENTLEPLGGNTCQFLDLRKTGGDLDIFYDLCETLEKVGLHVTSLSSEYFAGQWELNFNPLDDIKAADMAFHVKNAVKIFFKRRGYTATFMSVPDGKEGTSGLHLNHSLWTAAGQNAMVDDQRKDAISDLALRWNAGLLKHARALTALCCPTINCYRRLHQVACPSDNTWAVEHRTGMTRFKVRNNDVYLESRLPSAAANPYLVIAGHLAAGMAGLEAAEIELPPEMDTVNAQKLPTSLGEALDFLEQDEVMVETLGRRFVSYFLIAKHDLELDQYSLVSPATEEEKFKHEREKYLVSL</sequence>
<evidence type="ECO:0000256" key="2">
    <source>
        <dbReference type="ARBA" id="ARBA00037583"/>
    </source>
</evidence>
<evidence type="ECO:0000256" key="3">
    <source>
        <dbReference type="ARBA" id="ARBA00038790"/>
    </source>
</evidence>
<organism evidence="9 10">
    <name type="scientific">Pomacea canaliculata</name>
    <name type="common">Golden apple snail</name>
    <dbReference type="NCBI Taxonomy" id="400727"/>
    <lineage>
        <taxon>Eukaryota</taxon>
        <taxon>Metazoa</taxon>
        <taxon>Spiralia</taxon>
        <taxon>Lophotrochozoa</taxon>
        <taxon>Mollusca</taxon>
        <taxon>Gastropoda</taxon>
        <taxon>Caenogastropoda</taxon>
        <taxon>Architaenioglossa</taxon>
        <taxon>Ampullarioidea</taxon>
        <taxon>Ampullariidae</taxon>
        <taxon>Pomacea</taxon>
    </lineage>
</organism>
<dbReference type="GO" id="GO:0016020">
    <property type="term" value="C:membrane"/>
    <property type="evidence" value="ECO:0007669"/>
    <property type="project" value="TreeGrafter"/>
</dbReference>
<dbReference type="InterPro" id="IPR014746">
    <property type="entry name" value="Gln_synth/guanido_kin_cat_dom"/>
</dbReference>
<dbReference type="PANTHER" id="PTHR43407">
    <property type="entry name" value="GLUTAMINE SYNTHETASE"/>
    <property type="match status" value="1"/>
</dbReference>
<accession>A0A2T7P509</accession>
<dbReference type="InterPro" id="IPR008146">
    <property type="entry name" value="Gln_synth_cat_dom"/>
</dbReference>
<comment type="function">
    <text evidence="2">May act as a component of the cytoskeleton or as a chaperone for the reorganization of intermediate filament proteins during terminal differentiation in the lens. Does not seem to have enzymatic activity.</text>
</comment>
<evidence type="ECO:0000256" key="1">
    <source>
        <dbReference type="ARBA" id="ARBA00009897"/>
    </source>
</evidence>
<dbReference type="GO" id="GO:0004356">
    <property type="term" value="F:glutamine synthetase activity"/>
    <property type="evidence" value="ECO:0007669"/>
    <property type="project" value="InterPro"/>
</dbReference>
<dbReference type="GO" id="GO:0005737">
    <property type="term" value="C:cytoplasm"/>
    <property type="evidence" value="ECO:0007669"/>
    <property type="project" value="TreeGrafter"/>
</dbReference>
<evidence type="ECO:0000256" key="7">
    <source>
        <dbReference type="RuleBase" id="RU000384"/>
    </source>
</evidence>
<keyword evidence="10" id="KW-1185">Reference proteome</keyword>
<evidence type="ECO:0000313" key="10">
    <source>
        <dbReference type="Proteomes" id="UP000245119"/>
    </source>
</evidence>
<gene>
    <name evidence="9" type="ORF">C0Q70_11097</name>
</gene>
<comment type="similarity">
    <text evidence="1 6 7">Belongs to the glutamine synthetase family.</text>
</comment>
<evidence type="ECO:0000256" key="6">
    <source>
        <dbReference type="PROSITE-ProRule" id="PRU01331"/>
    </source>
</evidence>
<dbReference type="Gene3D" id="3.30.590.10">
    <property type="entry name" value="Glutamine synthetase/guanido kinase, catalytic domain"/>
    <property type="match status" value="1"/>
</dbReference>
<dbReference type="PANTHER" id="PTHR43407:SF1">
    <property type="entry name" value="LENGSIN"/>
    <property type="match status" value="1"/>
</dbReference>
<dbReference type="InterPro" id="IPR036651">
    <property type="entry name" value="Gln_synt_N_sf"/>
</dbReference>
<evidence type="ECO:0000259" key="8">
    <source>
        <dbReference type="PROSITE" id="PS51987"/>
    </source>
</evidence>
<protein>
    <recommendedName>
        <fullName evidence="4">Lengsin</fullName>
    </recommendedName>
    <alternativeName>
        <fullName evidence="5">Glutamate-ammonia ligase domain-containing protein 1</fullName>
    </alternativeName>
</protein>
<evidence type="ECO:0000313" key="9">
    <source>
        <dbReference type="EMBL" id="PVD28509.1"/>
    </source>
</evidence>
<dbReference type="Gene3D" id="3.10.20.70">
    <property type="entry name" value="Glutamine synthetase, N-terminal domain"/>
    <property type="match status" value="1"/>
</dbReference>
<comment type="subunit">
    <text evidence="3">Dodecamer. Interacts with BFSP2 and VIM.</text>
</comment>
<reference evidence="9 10" key="1">
    <citation type="submission" date="2018-04" db="EMBL/GenBank/DDBJ databases">
        <title>The genome of golden apple snail Pomacea canaliculata provides insight into stress tolerance and invasive adaptation.</title>
        <authorList>
            <person name="Liu C."/>
            <person name="Liu B."/>
            <person name="Ren Y."/>
            <person name="Zhang Y."/>
            <person name="Wang H."/>
            <person name="Li S."/>
            <person name="Jiang F."/>
            <person name="Yin L."/>
            <person name="Zhang G."/>
            <person name="Qian W."/>
            <person name="Fan W."/>
        </authorList>
    </citation>
    <scope>NUCLEOTIDE SEQUENCE [LARGE SCALE GENOMIC DNA]</scope>
    <source>
        <strain evidence="9">SZHN2017</strain>
        <tissue evidence="9">Muscle</tissue>
    </source>
</reference>
<name>A0A2T7P509_POMCA</name>
<proteinExistence type="inferred from homology"/>